<dbReference type="RefSeq" id="WP_140474427.1">
    <property type="nucleotide sequence ID" value="NZ_RCZD01000011.1"/>
</dbReference>
<gene>
    <name evidence="1" type="ORF">EAH77_19315</name>
</gene>
<evidence type="ECO:0000313" key="1">
    <source>
        <dbReference type="EMBL" id="TPG58387.1"/>
    </source>
</evidence>
<accession>A0A502G8D3</accession>
<comment type="caution">
    <text evidence="1">The sequence shown here is derived from an EMBL/GenBank/DDBJ whole genome shotgun (WGS) entry which is preliminary data.</text>
</comment>
<name>A0A502G8D3_9GAMM</name>
<protein>
    <submittedName>
        <fullName evidence="1">Uncharacterized protein</fullName>
    </submittedName>
</protein>
<organism evidence="1 2">
    <name type="scientific">Ewingella americana</name>
    <dbReference type="NCBI Taxonomy" id="41202"/>
    <lineage>
        <taxon>Bacteria</taxon>
        <taxon>Pseudomonadati</taxon>
        <taxon>Pseudomonadota</taxon>
        <taxon>Gammaproteobacteria</taxon>
        <taxon>Enterobacterales</taxon>
        <taxon>Yersiniaceae</taxon>
        <taxon>Ewingella</taxon>
    </lineage>
</organism>
<keyword evidence="2" id="KW-1185">Reference proteome</keyword>
<dbReference type="AlphaFoldDB" id="A0A502G8D3"/>
<reference evidence="1 2" key="1">
    <citation type="journal article" date="2019" name="Environ. Microbiol.">
        <title>Species interactions and distinct microbial communities in high Arctic permafrost affected cryosols are associated with the CH4 and CO2 gas fluxes.</title>
        <authorList>
            <person name="Altshuler I."/>
            <person name="Hamel J."/>
            <person name="Turney S."/>
            <person name="Magnuson E."/>
            <person name="Levesque R."/>
            <person name="Greer C."/>
            <person name="Whyte L.G."/>
        </authorList>
    </citation>
    <scope>NUCLEOTIDE SEQUENCE [LARGE SCALE GENOMIC DNA]</scope>
    <source>
        <strain evidence="1 2">E4</strain>
    </source>
</reference>
<proteinExistence type="predicted"/>
<dbReference type="EMBL" id="RCZD01000011">
    <property type="protein sequence ID" value="TPG58387.1"/>
    <property type="molecule type" value="Genomic_DNA"/>
</dbReference>
<sequence length="62" mass="7149">MPQTKRLKTSISFWQRVKHKCASAFISEPSQDSTRMMEALIPTGSLYGIEMGNIDPAWYREK</sequence>
<dbReference type="OrthoDB" id="6506163at2"/>
<dbReference type="Proteomes" id="UP000317663">
    <property type="component" value="Unassembled WGS sequence"/>
</dbReference>
<evidence type="ECO:0000313" key="2">
    <source>
        <dbReference type="Proteomes" id="UP000317663"/>
    </source>
</evidence>